<evidence type="ECO:0000313" key="3">
    <source>
        <dbReference type="Proteomes" id="UP001329430"/>
    </source>
</evidence>
<sequence>MLLLLLVVVSVVGEQTFHMGQDSYIDAYLHTHDLNKVKINRKLNVDKDNHDDSSASKHKYGAPDPGYEYGPPVPVYGPPHSTYGPPSYSNYGPPPEPSFGIPFSLIHSIFDKIKFKFEIITLLKVLLKLVLFKKFVSFVAILCLLLFIPWLKHKKHGHHGGGDNEHDEGDEDMRKLEGRSIFGGDNLNNITVYVLEALEKYAGKQSDGKASDDKCKSLYCQVNRVAKSFSDKLQ</sequence>
<keyword evidence="3" id="KW-1185">Reference proteome</keyword>
<reference evidence="2 3" key="1">
    <citation type="journal article" date="2024" name="Insects">
        <title>An Improved Chromosome-Level Genome Assembly of the Firefly Pyrocoelia pectoralis.</title>
        <authorList>
            <person name="Fu X."/>
            <person name="Meyer-Rochow V.B."/>
            <person name="Ballantyne L."/>
            <person name="Zhu X."/>
        </authorList>
    </citation>
    <scope>NUCLEOTIDE SEQUENCE [LARGE SCALE GENOMIC DNA]</scope>
    <source>
        <strain evidence="2">XCY_ONT2</strain>
    </source>
</reference>
<gene>
    <name evidence="2" type="ORF">RI129_001979</name>
</gene>
<dbReference type="AlphaFoldDB" id="A0AAN7VKF3"/>
<evidence type="ECO:0000256" key="1">
    <source>
        <dbReference type="SAM" id="Phobius"/>
    </source>
</evidence>
<name>A0AAN7VKF3_9COLE</name>
<dbReference type="EMBL" id="JAVRBK010000001">
    <property type="protein sequence ID" value="KAK5650950.1"/>
    <property type="molecule type" value="Genomic_DNA"/>
</dbReference>
<organism evidence="2 3">
    <name type="scientific">Pyrocoelia pectoralis</name>
    <dbReference type="NCBI Taxonomy" id="417401"/>
    <lineage>
        <taxon>Eukaryota</taxon>
        <taxon>Metazoa</taxon>
        <taxon>Ecdysozoa</taxon>
        <taxon>Arthropoda</taxon>
        <taxon>Hexapoda</taxon>
        <taxon>Insecta</taxon>
        <taxon>Pterygota</taxon>
        <taxon>Neoptera</taxon>
        <taxon>Endopterygota</taxon>
        <taxon>Coleoptera</taxon>
        <taxon>Polyphaga</taxon>
        <taxon>Elateriformia</taxon>
        <taxon>Elateroidea</taxon>
        <taxon>Lampyridae</taxon>
        <taxon>Lampyrinae</taxon>
        <taxon>Pyrocoelia</taxon>
    </lineage>
</organism>
<keyword evidence="1" id="KW-0812">Transmembrane</keyword>
<evidence type="ECO:0000313" key="2">
    <source>
        <dbReference type="EMBL" id="KAK5650950.1"/>
    </source>
</evidence>
<comment type="caution">
    <text evidence="2">The sequence shown here is derived from an EMBL/GenBank/DDBJ whole genome shotgun (WGS) entry which is preliminary data.</text>
</comment>
<proteinExistence type="predicted"/>
<keyword evidence="1" id="KW-1133">Transmembrane helix</keyword>
<accession>A0AAN7VKF3</accession>
<dbReference type="Proteomes" id="UP001329430">
    <property type="component" value="Chromosome 1"/>
</dbReference>
<protein>
    <submittedName>
        <fullName evidence="2">Uncharacterized protein</fullName>
    </submittedName>
</protein>
<feature type="transmembrane region" description="Helical" evidence="1">
    <location>
        <begin position="131"/>
        <end position="151"/>
    </location>
</feature>
<keyword evidence="1" id="KW-0472">Membrane</keyword>